<dbReference type="STRING" id="160492.XF_1203"/>
<gene>
    <name evidence="2" type="ordered locus">XF_1203</name>
</gene>
<dbReference type="KEGG" id="xfa:XF_1203"/>
<proteinExistence type="predicted"/>
<dbReference type="EMBL" id="AE003849">
    <property type="protein sequence ID" value="AAF84013.1"/>
    <property type="molecule type" value="Genomic_DNA"/>
</dbReference>
<dbReference type="AlphaFoldDB" id="Q9PE25"/>
<dbReference type="HOGENOM" id="CLU_190078_0_0_6"/>
<evidence type="ECO:0000313" key="3">
    <source>
        <dbReference type="Proteomes" id="UP000000812"/>
    </source>
</evidence>
<protein>
    <submittedName>
        <fullName evidence="2">Uncharacterized protein</fullName>
    </submittedName>
</protein>
<evidence type="ECO:0000313" key="2">
    <source>
        <dbReference type="EMBL" id="AAF84013.1"/>
    </source>
</evidence>
<reference evidence="2 3" key="1">
    <citation type="journal article" date="2000" name="Nature">
        <title>The genome sequence of the plant pathogen Xylella fastidiosa.</title>
        <authorList>
            <person name="Simpson A.J."/>
            <person name="Reinach F.C."/>
            <person name="Arruda P."/>
            <person name="Abreu F.A."/>
            <person name="Acencio M."/>
            <person name="Alvarenga R."/>
            <person name="Alves L.M."/>
            <person name="Araya J.E."/>
            <person name="Baia G.S."/>
            <person name="Baptista C.S."/>
            <person name="Barros M.H."/>
            <person name="Bonaccorsi E.D."/>
            <person name="Bordin S."/>
            <person name="Bove J.M."/>
            <person name="Briones M.R."/>
            <person name="Bueno M.R."/>
            <person name="Camargo A.A."/>
            <person name="Camargo L.E."/>
            <person name="Carraro D.M."/>
            <person name="Carrer H."/>
            <person name="Colauto N.B."/>
            <person name="Colombo C."/>
            <person name="Costa F.F."/>
            <person name="Costa M.C."/>
            <person name="Costa-Neto C.M."/>
            <person name="Coutinho L.L."/>
            <person name="Cristofani M."/>
            <person name="Dias-Neto E."/>
            <person name="Docena C."/>
            <person name="El-Dorry H."/>
            <person name="Facincani A.P."/>
            <person name="Ferreira A.J."/>
            <person name="Ferreira V.C."/>
            <person name="Ferro J.A."/>
            <person name="Fraga J.S."/>
            <person name="Franca S.C."/>
            <person name="Franco M.C."/>
            <person name="Frohme M."/>
            <person name="Furlan L.R."/>
            <person name="Garnier M."/>
            <person name="Goldman G.H."/>
            <person name="Goldman M.H."/>
            <person name="Gomes S.L."/>
            <person name="Gruber A."/>
            <person name="Ho P.L."/>
            <person name="Hoheisel J.D."/>
            <person name="Junqueira M.L."/>
            <person name="Kemper E.L."/>
            <person name="Kitajima J.P."/>
            <person name="Krieger J.E."/>
            <person name="Kuramae E.E."/>
            <person name="Laigret F."/>
            <person name="Lambais M.R."/>
            <person name="Leite L.C."/>
            <person name="Lemos E.G."/>
            <person name="Lemos M.V."/>
            <person name="Lopes S.A."/>
            <person name="Lopes C.R."/>
            <person name="Machado J.A."/>
            <person name="Machado M.A."/>
            <person name="Madeira A.M."/>
            <person name="Madeira H.M."/>
            <person name="Marino C.L."/>
            <person name="Marques M.V."/>
            <person name="Martins E.A."/>
            <person name="Martins E.M."/>
            <person name="Matsukuma A.Y."/>
            <person name="Menck C.F."/>
            <person name="Miracca E.C."/>
            <person name="Miyaki C.Y."/>
            <person name="Monteriro-Vitorello C.B."/>
            <person name="Moon D.H."/>
            <person name="Nagai M.A."/>
            <person name="Nascimento A.L."/>
            <person name="Netto L.E."/>
            <person name="Nhani A.Jr."/>
            <person name="Nobrega F.G."/>
            <person name="Nunes L.R."/>
            <person name="Oliveira M.A."/>
            <person name="de Oliveira M.C."/>
            <person name="de Oliveira R.C."/>
            <person name="Palmieri D.A."/>
            <person name="Paris A."/>
            <person name="Peixoto B.R."/>
            <person name="Pereira G.A."/>
            <person name="Pereira H.A.Jr."/>
            <person name="Pesquero J.B."/>
            <person name="Quaggio R.B."/>
            <person name="Roberto P.G."/>
            <person name="Rodrigues V."/>
            <person name="de M Rosa A.J."/>
            <person name="de Rosa V.E.Jr."/>
            <person name="de Sa R.G."/>
            <person name="Santelli R.V."/>
            <person name="Sawasaki H.E."/>
            <person name="da Silva A.C."/>
            <person name="da Silva A.M."/>
            <person name="da Silva F.R."/>
            <person name="da Silva W.A.Jr."/>
            <person name="da Silveira J.F."/>
            <person name="Silvestri M.L."/>
            <person name="Siqueira W.J."/>
            <person name="de Souza A.A."/>
            <person name="de Souza A.P."/>
            <person name="Terenzi M.F."/>
            <person name="Truffi D."/>
            <person name="Tsai S.M."/>
            <person name="Tsuhako M.H."/>
            <person name="Vallada H."/>
            <person name="Van Sluys M.A."/>
            <person name="Verjovski-Almeida S."/>
            <person name="Vettore A.L."/>
            <person name="Zago M.A."/>
            <person name="Zatz M."/>
            <person name="Meidanis J."/>
            <person name="Setubal J.C."/>
        </authorList>
    </citation>
    <scope>NUCLEOTIDE SEQUENCE [LARGE SCALE GENOMIC DNA]</scope>
    <source>
        <strain evidence="2 3">9a5c</strain>
    </source>
</reference>
<sequence>MDAPQNALTCVHHIHTPASPQYAVQQHMACKLDKHQMGATSTNVTCPCGSTLKPGSRLLTSSISTERATVDSTDTKRNGTSPRLYNVM</sequence>
<dbReference type="Proteomes" id="UP000000812">
    <property type="component" value="Chromosome"/>
</dbReference>
<evidence type="ECO:0000256" key="1">
    <source>
        <dbReference type="SAM" id="MobiDB-lite"/>
    </source>
</evidence>
<accession>Q9PE25</accession>
<name>Q9PE25_XYLFA</name>
<feature type="region of interest" description="Disordered" evidence="1">
    <location>
        <begin position="61"/>
        <end position="88"/>
    </location>
</feature>
<organism evidence="2 3">
    <name type="scientific">Xylella fastidiosa (strain 9a5c)</name>
    <dbReference type="NCBI Taxonomy" id="160492"/>
    <lineage>
        <taxon>Bacteria</taxon>
        <taxon>Pseudomonadati</taxon>
        <taxon>Pseudomonadota</taxon>
        <taxon>Gammaproteobacteria</taxon>
        <taxon>Lysobacterales</taxon>
        <taxon>Lysobacteraceae</taxon>
        <taxon>Xylella</taxon>
    </lineage>
</organism>
<dbReference type="PIR" id="B82711">
    <property type="entry name" value="B82711"/>
</dbReference>